<evidence type="ECO:0000256" key="5">
    <source>
        <dbReference type="ARBA" id="ARBA00023295"/>
    </source>
</evidence>
<dbReference type="EMBL" id="JAUSUZ010000001">
    <property type="protein sequence ID" value="MDQ0369110.1"/>
    <property type="molecule type" value="Genomic_DNA"/>
</dbReference>
<evidence type="ECO:0000313" key="14">
    <source>
        <dbReference type="Proteomes" id="UP001240236"/>
    </source>
</evidence>
<evidence type="ECO:0000259" key="11">
    <source>
        <dbReference type="Pfam" id="PF08532"/>
    </source>
</evidence>
<dbReference type="Pfam" id="PF02449">
    <property type="entry name" value="Glyco_hydro_42"/>
    <property type="match status" value="1"/>
</dbReference>
<sequence>MVQVSQLAVPQVAPLIPGLDRIAYGGDYNPEQWPEEVWAEDVALMREAGVNLVSVGIFSWAMLEPRPGVFTFDWLDRLLDLLHANGIAADLATPTAAPPPWFLRAHPSARPLTRSGTPLGGGARQTFCPSAPAYAAASAAITTELGRRYGSHPAVVLWHAHNEYGGANGICYCPASGAAFRSWLVAKYRTLDALNTAWGTTFWSQRYADWDEIEPPTEAPTAVNPAQELDYFRFSSDAHLANFRRERDILHTLSPGIPVTTNFMLANCKNIDYWTWAGEVDLISNDHYLQAERPDNHIELAMCADLTRSVAGGTPWLLMEHSTGSVNWQPRNIAKKPGELVRNSLAHLARGADGIMFFQWRASRYGAEKFHSAMLPHGGTDTRIWRDVVSLGGRLPALDPVRGTPVTADAAIIWDWESWWALELPWRPSTELSFRERQEAFYEALWRRHVTVDFARPDAPLSAYPMVFLPAGYLLTAAAAENLGRYVAGGGTLVVSYFSGIVDENDAVHPGPHPGALRDVLGLRVEEFLPLHDGETVSLSTGATGDVWAERLLLDGATVVASYLDGPAAGQPAITSHAYGAGRAVYVSTRLTGASLDAFAASLGLPARDLPAGVEVVRRGGFVIALNHTDADATVPGAGVDLLTGASHVDGVPVPAGAVRVLRVHP</sequence>
<feature type="domain" description="Beta-galactosidase C-terminal" evidence="12">
    <location>
        <begin position="613"/>
        <end position="663"/>
    </location>
</feature>
<reference evidence="13 14" key="1">
    <citation type="submission" date="2023-07" db="EMBL/GenBank/DDBJ databases">
        <title>Sequencing the genomes of 1000 actinobacteria strains.</title>
        <authorList>
            <person name="Klenk H.-P."/>
        </authorList>
    </citation>
    <scope>NUCLEOTIDE SEQUENCE [LARGE SCALE GENOMIC DNA]</scope>
    <source>
        <strain evidence="13 14">DSM 44709</strain>
    </source>
</reference>
<accession>A0AAE3W4G0</accession>
<dbReference type="Pfam" id="PF08532">
    <property type="entry name" value="Glyco_hydro_42M"/>
    <property type="match status" value="1"/>
</dbReference>
<dbReference type="InterPro" id="IPR013780">
    <property type="entry name" value="Glyco_hydro_b"/>
</dbReference>
<feature type="active site" description="Proton donor" evidence="7">
    <location>
        <position position="163"/>
    </location>
</feature>
<evidence type="ECO:0000259" key="12">
    <source>
        <dbReference type="Pfam" id="PF08533"/>
    </source>
</evidence>
<dbReference type="GO" id="GO:0006012">
    <property type="term" value="P:galactose metabolic process"/>
    <property type="evidence" value="ECO:0007669"/>
    <property type="project" value="InterPro"/>
</dbReference>
<keyword evidence="14" id="KW-1185">Reference proteome</keyword>
<name>A0AAE3W4G0_9ACTN</name>
<dbReference type="EC" id="3.2.1.23" evidence="3 6"/>
<feature type="domain" description="Glycoside hydrolase family 42 N-terminal" evidence="10">
    <location>
        <begin position="27"/>
        <end position="395"/>
    </location>
</feature>
<dbReference type="GO" id="GO:0009341">
    <property type="term" value="C:beta-galactosidase complex"/>
    <property type="evidence" value="ECO:0007669"/>
    <property type="project" value="InterPro"/>
</dbReference>
<dbReference type="Pfam" id="PF08533">
    <property type="entry name" value="Glyco_hydro_42C"/>
    <property type="match status" value="1"/>
</dbReference>
<dbReference type="InterPro" id="IPR013529">
    <property type="entry name" value="Glyco_hydro_42_N"/>
</dbReference>
<dbReference type="RefSeq" id="WP_307244100.1">
    <property type="nucleotide sequence ID" value="NZ_JAUSUZ010000001.1"/>
</dbReference>
<organism evidence="13 14">
    <name type="scientific">Catenuloplanes indicus</name>
    <dbReference type="NCBI Taxonomy" id="137267"/>
    <lineage>
        <taxon>Bacteria</taxon>
        <taxon>Bacillati</taxon>
        <taxon>Actinomycetota</taxon>
        <taxon>Actinomycetes</taxon>
        <taxon>Micromonosporales</taxon>
        <taxon>Micromonosporaceae</taxon>
        <taxon>Catenuloplanes</taxon>
    </lineage>
</organism>
<evidence type="ECO:0000256" key="3">
    <source>
        <dbReference type="ARBA" id="ARBA00012756"/>
    </source>
</evidence>
<evidence type="ECO:0000256" key="7">
    <source>
        <dbReference type="PIRSR" id="PIRSR001084-1"/>
    </source>
</evidence>
<evidence type="ECO:0000259" key="10">
    <source>
        <dbReference type="Pfam" id="PF02449"/>
    </source>
</evidence>
<dbReference type="SUPFAM" id="SSF51445">
    <property type="entry name" value="(Trans)glycosidases"/>
    <property type="match status" value="1"/>
</dbReference>
<feature type="binding site" evidence="8">
    <location>
        <position position="162"/>
    </location>
    <ligand>
        <name>substrate</name>
    </ligand>
</feature>
<feature type="domain" description="Beta-galactosidase trimerisation" evidence="11">
    <location>
        <begin position="408"/>
        <end position="603"/>
    </location>
</feature>
<evidence type="ECO:0000256" key="6">
    <source>
        <dbReference type="PIRNR" id="PIRNR001084"/>
    </source>
</evidence>
<feature type="binding site" evidence="8">
    <location>
        <position position="328"/>
    </location>
    <ligand>
        <name>substrate</name>
    </ligand>
</feature>
<dbReference type="PANTHER" id="PTHR36447:SF1">
    <property type="entry name" value="BETA-GALACTOSIDASE GANA"/>
    <property type="match status" value="1"/>
</dbReference>
<dbReference type="SUPFAM" id="SSF52317">
    <property type="entry name" value="Class I glutamine amidotransferase-like"/>
    <property type="match status" value="1"/>
</dbReference>
<dbReference type="GO" id="GO:0004565">
    <property type="term" value="F:beta-galactosidase activity"/>
    <property type="evidence" value="ECO:0007669"/>
    <property type="project" value="UniProtKB-EC"/>
</dbReference>
<gene>
    <name evidence="13" type="ORF">J2S42_005779</name>
</gene>
<feature type="binding site" evidence="9">
    <location>
        <position position="171"/>
    </location>
    <ligand>
        <name>Zn(2+)</name>
        <dbReference type="ChEBI" id="CHEBI:29105"/>
    </ligand>
</feature>
<dbReference type="InterPro" id="IPR017853">
    <property type="entry name" value="GH"/>
</dbReference>
<protein>
    <recommendedName>
        <fullName evidence="3 6">Beta-galactosidase</fullName>
        <shortName evidence="6">Beta-gal</shortName>
        <ecNumber evidence="3 6">3.2.1.23</ecNumber>
    </recommendedName>
</protein>
<dbReference type="CDD" id="cd03143">
    <property type="entry name" value="A4_beta-galactosidase_middle_domain"/>
    <property type="match status" value="1"/>
</dbReference>
<feature type="binding site" evidence="9">
    <location>
        <position position="128"/>
    </location>
    <ligand>
        <name>Zn(2+)</name>
        <dbReference type="ChEBI" id="CHEBI:29105"/>
    </ligand>
</feature>
<evidence type="ECO:0000256" key="4">
    <source>
        <dbReference type="ARBA" id="ARBA00022801"/>
    </source>
</evidence>
<evidence type="ECO:0000256" key="8">
    <source>
        <dbReference type="PIRSR" id="PIRSR001084-2"/>
    </source>
</evidence>
<evidence type="ECO:0000256" key="1">
    <source>
        <dbReference type="ARBA" id="ARBA00001412"/>
    </source>
</evidence>
<dbReference type="Gene3D" id="2.60.40.1180">
    <property type="entry name" value="Golgi alpha-mannosidase II"/>
    <property type="match status" value="1"/>
</dbReference>
<evidence type="ECO:0000256" key="2">
    <source>
        <dbReference type="ARBA" id="ARBA00005940"/>
    </source>
</evidence>
<evidence type="ECO:0000256" key="9">
    <source>
        <dbReference type="PIRSR" id="PIRSR001084-3"/>
    </source>
</evidence>
<feature type="binding site" evidence="9">
    <location>
        <position position="173"/>
    </location>
    <ligand>
        <name>Zn(2+)</name>
        <dbReference type="ChEBI" id="CHEBI:29105"/>
    </ligand>
</feature>
<dbReference type="PANTHER" id="PTHR36447">
    <property type="entry name" value="BETA-GALACTOSIDASE GANA"/>
    <property type="match status" value="1"/>
</dbReference>
<dbReference type="AlphaFoldDB" id="A0AAE3W4G0"/>
<dbReference type="InterPro" id="IPR013739">
    <property type="entry name" value="Beta_galactosidase_C"/>
</dbReference>
<comment type="similarity">
    <text evidence="2 6">Belongs to the glycosyl hydrolase 42 family.</text>
</comment>
<dbReference type="InterPro" id="IPR029062">
    <property type="entry name" value="Class_I_gatase-like"/>
</dbReference>
<comment type="catalytic activity">
    <reaction evidence="1 6">
        <text>Hydrolysis of terminal non-reducing beta-D-galactose residues in beta-D-galactosides.</text>
        <dbReference type="EC" id="3.2.1.23"/>
    </reaction>
</comment>
<keyword evidence="9" id="KW-0479">Metal-binding</keyword>
<dbReference type="GO" id="GO:0046872">
    <property type="term" value="F:metal ion binding"/>
    <property type="evidence" value="ECO:0007669"/>
    <property type="project" value="UniProtKB-KW"/>
</dbReference>
<proteinExistence type="inferred from homology"/>
<dbReference type="Gene3D" id="3.20.20.80">
    <property type="entry name" value="Glycosidases"/>
    <property type="match status" value="1"/>
</dbReference>
<feature type="active site" description="Nucleophile" evidence="7">
    <location>
        <position position="320"/>
    </location>
</feature>
<dbReference type="Gene3D" id="3.40.50.880">
    <property type="match status" value="1"/>
</dbReference>
<dbReference type="PIRSF" id="PIRSF001084">
    <property type="entry name" value="B-galactosidase"/>
    <property type="match status" value="1"/>
</dbReference>
<keyword evidence="4 6" id="KW-0378">Hydrolase</keyword>
<feature type="binding site" evidence="8">
    <location>
        <position position="124"/>
    </location>
    <ligand>
        <name>substrate</name>
    </ligand>
</feature>
<comment type="caution">
    <text evidence="13">The sequence shown here is derived from an EMBL/GenBank/DDBJ whole genome shotgun (WGS) entry which is preliminary data.</text>
</comment>
<keyword evidence="5 6" id="KW-0326">Glycosidase</keyword>
<dbReference type="InterPro" id="IPR003476">
    <property type="entry name" value="Glyco_hydro_42"/>
</dbReference>
<dbReference type="Proteomes" id="UP001240236">
    <property type="component" value="Unassembled WGS sequence"/>
</dbReference>
<evidence type="ECO:0000313" key="13">
    <source>
        <dbReference type="EMBL" id="MDQ0369110.1"/>
    </source>
</evidence>
<keyword evidence="9" id="KW-0862">Zinc</keyword>
<dbReference type="InterPro" id="IPR013738">
    <property type="entry name" value="Beta_galactosidase_Trimer"/>
</dbReference>